<protein>
    <recommendedName>
        <fullName evidence="8">ABC3 transporter permease C-terminal domain-containing protein</fullName>
    </recommendedName>
</protein>
<evidence type="ECO:0000256" key="1">
    <source>
        <dbReference type="ARBA" id="ARBA00004651"/>
    </source>
</evidence>
<dbReference type="OrthoDB" id="127862at2"/>
<dbReference type="Pfam" id="PF02687">
    <property type="entry name" value="FtsX"/>
    <property type="match status" value="1"/>
</dbReference>
<dbReference type="EMBL" id="CP008884">
    <property type="protein sequence ID" value="AIF47942.1"/>
    <property type="molecule type" value="Genomic_DNA"/>
</dbReference>
<evidence type="ECO:0000256" key="5">
    <source>
        <dbReference type="ARBA" id="ARBA00022989"/>
    </source>
</evidence>
<dbReference type="KEGG" id="dja:HY57_12060"/>
<feature type="transmembrane region" description="Helical" evidence="7">
    <location>
        <begin position="319"/>
        <end position="346"/>
    </location>
</feature>
<keyword evidence="10" id="KW-1185">Reference proteome</keyword>
<dbReference type="PANTHER" id="PTHR43738">
    <property type="entry name" value="ABC TRANSPORTER, MEMBRANE PROTEIN"/>
    <property type="match status" value="1"/>
</dbReference>
<evidence type="ECO:0000259" key="8">
    <source>
        <dbReference type="Pfam" id="PF02687"/>
    </source>
</evidence>
<dbReference type="STRING" id="1217721.HY57_12060"/>
<evidence type="ECO:0000256" key="4">
    <source>
        <dbReference type="ARBA" id="ARBA00022692"/>
    </source>
</evidence>
<name>A0A075K2L0_9GAMM</name>
<dbReference type="PATRIC" id="fig|1217721.7.peg.2486"/>
<dbReference type="RefSeq" id="WP_019466785.1">
    <property type="nucleotide sequence ID" value="NZ_ALOY01000178.1"/>
</dbReference>
<organism evidence="9 10">
    <name type="scientific">Dyella japonica A8</name>
    <dbReference type="NCBI Taxonomy" id="1217721"/>
    <lineage>
        <taxon>Bacteria</taxon>
        <taxon>Pseudomonadati</taxon>
        <taxon>Pseudomonadota</taxon>
        <taxon>Gammaproteobacteria</taxon>
        <taxon>Lysobacterales</taxon>
        <taxon>Rhodanobacteraceae</taxon>
        <taxon>Dyella</taxon>
    </lineage>
</organism>
<feature type="domain" description="ABC3 transporter permease C-terminal" evidence="8">
    <location>
        <begin position="278"/>
        <end position="390"/>
    </location>
</feature>
<dbReference type="InterPro" id="IPR003838">
    <property type="entry name" value="ABC3_permease_C"/>
</dbReference>
<evidence type="ECO:0000313" key="10">
    <source>
        <dbReference type="Proteomes" id="UP000027987"/>
    </source>
</evidence>
<dbReference type="Proteomes" id="UP000027987">
    <property type="component" value="Chromosome"/>
</dbReference>
<keyword evidence="2" id="KW-0813">Transport</keyword>
<proteinExistence type="predicted"/>
<keyword evidence="4 7" id="KW-0812">Transmembrane</keyword>
<keyword evidence="6 7" id="KW-0472">Membrane</keyword>
<keyword evidence="3" id="KW-1003">Cell membrane</keyword>
<evidence type="ECO:0000313" key="9">
    <source>
        <dbReference type="EMBL" id="AIF47942.1"/>
    </source>
</evidence>
<dbReference type="HOGENOM" id="CLU_000604_8_9_6"/>
<evidence type="ECO:0000256" key="7">
    <source>
        <dbReference type="SAM" id="Phobius"/>
    </source>
</evidence>
<sequence>MFRLAIRMLLGDRAKYAGLIFGITFTSFLVTFALCYFCGFMTWGFALVAEHPYADVWVMDPAVESVEQTINMADSALYRVRSVEGVRAAVPMALGTTDIHFPNGSFQPYQVIGVDDATLAGLPNMGNGATSALLHTPDGVLVSAGGTDDKLNTPLRKKDQWPYGRPHLNVPIRELRGGDTLQINDRRALVVDNVQALPRYPARPLLYTTVANASRFLPSERHHLTFVLASAAPGTDPGLLARRIEARTGLRARTASDFKTDTVYWFLFNSEDVGDVATMLILAMIVGFGVTGVMLYIFTSENLKQYAVLGAMGATSRQLVHMLFAQAGVCALLGTGLGLGLCSIAGKALNGLDYPFRMMWFTPLFGIIMVSLVSLAAALLSVRPVLKLSPAVVFAGR</sequence>
<feature type="transmembrane region" description="Helical" evidence="7">
    <location>
        <begin position="20"/>
        <end position="46"/>
    </location>
</feature>
<feature type="transmembrane region" description="Helical" evidence="7">
    <location>
        <begin position="358"/>
        <end position="380"/>
    </location>
</feature>
<keyword evidence="5 7" id="KW-1133">Transmembrane helix</keyword>
<feature type="transmembrane region" description="Helical" evidence="7">
    <location>
        <begin position="276"/>
        <end position="298"/>
    </location>
</feature>
<reference evidence="9 10" key="1">
    <citation type="submission" date="2014-07" db="EMBL/GenBank/DDBJ databases">
        <title>Complete Genome Sequence of Dyella japonica Strain A8 Isolated from Malaysian Tropical Soil.</title>
        <authorList>
            <person name="Hui R.K.H."/>
            <person name="Chen J.-W."/>
            <person name="Chan K.-G."/>
            <person name="Leung F.C.C."/>
        </authorList>
    </citation>
    <scope>NUCLEOTIDE SEQUENCE [LARGE SCALE GENOMIC DNA]</scope>
    <source>
        <strain evidence="9 10">A8</strain>
    </source>
</reference>
<dbReference type="GO" id="GO:0005886">
    <property type="term" value="C:plasma membrane"/>
    <property type="evidence" value="ECO:0007669"/>
    <property type="project" value="UniProtKB-SubCell"/>
</dbReference>
<dbReference type="PANTHER" id="PTHR43738:SF1">
    <property type="entry name" value="HEMIN TRANSPORT SYSTEM PERMEASE PROTEIN HRTB-RELATED"/>
    <property type="match status" value="1"/>
</dbReference>
<accession>A0A075K2L0</accession>
<gene>
    <name evidence="9" type="ORF">HY57_12060</name>
</gene>
<dbReference type="InterPro" id="IPR051125">
    <property type="entry name" value="ABC-4/HrtB_transporter"/>
</dbReference>
<evidence type="ECO:0000256" key="6">
    <source>
        <dbReference type="ARBA" id="ARBA00023136"/>
    </source>
</evidence>
<dbReference type="AlphaFoldDB" id="A0A075K2L0"/>
<evidence type="ECO:0000256" key="3">
    <source>
        <dbReference type="ARBA" id="ARBA00022475"/>
    </source>
</evidence>
<evidence type="ECO:0000256" key="2">
    <source>
        <dbReference type="ARBA" id="ARBA00022448"/>
    </source>
</evidence>
<comment type="subcellular location">
    <subcellularLocation>
        <location evidence="1">Cell membrane</location>
        <topology evidence="1">Multi-pass membrane protein</topology>
    </subcellularLocation>
</comment>